<evidence type="ECO:0000313" key="1">
    <source>
        <dbReference type="EMBL" id="QLG74116.1"/>
    </source>
</evidence>
<dbReference type="Proteomes" id="UP000509704">
    <property type="component" value="Chromosome 6"/>
</dbReference>
<dbReference type="RefSeq" id="XP_037145841.1">
    <property type="nucleotide sequence ID" value="XM_037289946.1"/>
</dbReference>
<keyword evidence="2" id="KW-1185">Reference proteome</keyword>
<proteinExistence type="predicted"/>
<dbReference type="AlphaFoldDB" id="A0A7H9B700"/>
<protein>
    <recommendedName>
        <fullName evidence="3">Aspartate/glutamate racemase family protein</fullName>
    </recommendedName>
</protein>
<evidence type="ECO:0008006" key="3">
    <source>
        <dbReference type="Google" id="ProtNLM"/>
    </source>
</evidence>
<dbReference type="EMBL" id="CP058609">
    <property type="protein sequence ID" value="QLG74116.1"/>
    <property type="molecule type" value="Genomic_DNA"/>
</dbReference>
<name>A0A7H9B700_ZYGMR</name>
<dbReference type="OrthoDB" id="412093at2759"/>
<accession>A0A7H9B700</accession>
<sequence length="264" mass="29451">MSKYLESASLPPLGAICLDYTDDIHRPPGDPLNPESFDFPLIHEIVPNATLWNVVKPEEYSEEFLESIADSCRRLAERGAIGVITSCGFLAQMQTRIKDRIPIPIATSSLLQIPLLLTMRAANEHIGVITFDAETLGDAHFEGIGIDTNMRKRITIIGCTPSGPLRGIIQRGEPYIHEELEEELLSRAKILLEQDPSITVIVMECTQMPPFSKAVSSATGLPVYDVITMIEWFYSGLKPKSVKPDVFKQEGMRTRQRSQKELAK</sequence>
<dbReference type="GeneID" id="59237874"/>
<dbReference type="KEGG" id="zmk:HG535_0F06280"/>
<gene>
    <name evidence="1" type="ORF">HG535_0F06280</name>
</gene>
<organism evidence="1 2">
    <name type="scientific">Zygotorulaspora mrakii</name>
    <name type="common">Zygosaccharomyces mrakii</name>
    <dbReference type="NCBI Taxonomy" id="42260"/>
    <lineage>
        <taxon>Eukaryota</taxon>
        <taxon>Fungi</taxon>
        <taxon>Dikarya</taxon>
        <taxon>Ascomycota</taxon>
        <taxon>Saccharomycotina</taxon>
        <taxon>Saccharomycetes</taxon>
        <taxon>Saccharomycetales</taxon>
        <taxon>Saccharomycetaceae</taxon>
        <taxon>Zygotorulaspora</taxon>
    </lineage>
</organism>
<evidence type="ECO:0000313" key="2">
    <source>
        <dbReference type="Proteomes" id="UP000509704"/>
    </source>
</evidence>
<reference evidence="1 2" key="1">
    <citation type="submission" date="2020-07" db="EMBL/GenBank/DDBJ databases">
        <title>The yeast mating-type switching endonuclease HO is a domesticated member of an unorthodox homing genetic element family.</title>
        <authorList>
            <person name="Coughlan A.Y."/>
            <person name="Lombardi L."/>
            <person name="Braun-Galleani S."/>
            <person name="Martos A.R."/>
            <person name="Galeote V."/>
            <person name="Bigey F."/>
            <person name="Dequin S."/>
            <person name="Byrne K.P."/>
            <person name="Wolfe K.H."/>
        </authorList>
    </citation>
    <scope>NUCLEOTIDE SEQUENCE [LARGE SCALE GENOMIC DNA]</scope>
    <source>
        <strain evidence="1 2">NRRL Y-6702</strain>
    </source>
</reference>